<proteinExistence type="predicted"/>
<protein>
    <submittedName>
        <fullName evidence="2">Uncharacterized protein</fullName>
    </submittedName>
</protein>
<dbReference type="EMBL" id="GG666633">
    <property type="protein sequence ID" value="EEN47190.1"/>
    <property type="molecule type" value="Genomic_DNA"/>
</dbReference>
<gene>
    <name evidence="2" type="ORF">BRAFLDRAFT_105381</name>
</gene>
<dbReference type="InParanoid" id="C3ZJQ5"/>
<accession>C3ZJQ5</accession>
<dbReference type="AlphaFoldDB" id="C3ZJQ5"/>
<name>C3ZJQ5_BRAFL</name>
<reference evidence="2" key="1">
    <citation type="journal article" date="2008" name="Nature">
        <title>The amphioxus genome and the evolution of the chordate karyotype.</title>
        <authorList>
            <consortium name="US DOE Joint Genome Institute (JGI-PGF)"/>
            <person name="Putnam N.H."/>
            <person name="Butts T."/>
            <person name="Ferrier D.E.K."/>
            <person name="Furlong R.F."/>
            <person name="Hellsten U."/>
            <person name="Kawashima T."/>
            <person name="Robinson-Rechavi M."/>
            <person name="Shoguchi E."/>
            <person name="Terry A."/>
            <person name="Yu J.-K."/>
            <person name="Benito-Gutierrez E.L."/>
            <person name="Dubchak I."/>
            <person name="Garcia-Fernandez J."/>
            <person name="Gibson-Brown J.J."/>
            <person name="Grigoriev I.V."/>
            <person name="Horton A.C."/>
            <person name="de Jong P.J."/>
            <person name="Jurka J."/>
            <person name="Kapitonov V.V."/>
            <person name="Kohara Y."/>
            <person name="Kuroki Y."/>
            <person name="Lindquist E."/>
            <person name="Lucas S."/>
            <person name="Osoegawa K."/>
            <person name="Pennacchio L.A."/>
            <person name="Salamov A.A."/>
            <person name="Satou Y."/>
            <person name="Sauka-Spengler T."/>
            <person name="Schmutz J."/>
            <person name="Shin-I T."/>
            <person name="Toyoda A."/>
            <person name="Bronner-Fraser M."/>
            <person name="Fujiyama A."/>
            <person name="Holland L.Z."/>
            <person name="Holland P.W.H."/>
            <person name="Satoh N."/>
            <person name="Rokhsar D.S."/>
        </authorList>
    </citation>
    <scope>NUCLEOTIDE SEQUENCE [LARGE SCALE GENOMIC DNA]</scope>
    <source>
        <strain evidence="2">S238N-H82</strain>
        <tissue evidence="2">Testes</tissue>
    </source>
</reference>
<evidence type="ECO:0000256" key="1">
    <source>
        <dbReference type="SAM" id="MobiDB-lite"/>
    </source>
</evidence>
<feature type="region of interest" description="Disordered" evidence="1">
    <location>
        <begin position="570"/>
        <end position="596"/>
    </location>
</feature>
<organism>
    <name type="scientific">Branchiostoma floridae</name>
    <name type="common">Florida lancelet</name>
    <name type="synonym">Amphioxus</name>
    <dbReference type="NCBI Taxonomy" id="7739"/>
    <lineage>
        <taxon>Eukaryota</taxon>
        <taxon>Metazoa</taxon>
        <taxon>Chordata</taxon>
        <taxon>Cephalochordata</taxon>
        <taxon>Leptocardii</taxon>
        <taxon>Amphioxiformes</taxon>
        <taxon>Branchiostomatidae</taxon>
        <taxon>Branchiostoma</taxon>
    </lineage>
</organism>
<evidence type="ECO:0000313" key="2">
    <source>
        <dbReference type="EMBL" id="EEN47190.1"/>
    </source>
</evidence>
<sequence>MAKRNWFDYEDSGFSGFGKKQKTEPKIIGSMKVKDDAGHEVTQNLYQIQTPYTYDPSRDTVGAVSSRLRRCLWTLAQYYKGHEQNRIRHLAAKNPLKAYELMTINSQNLANVTKLNLFVEPHKNFISRRPLMKKWREEVAKKFAWWAMPDQEKIDAYMKNATKLVEMLQSENADGVQHKPNWGLSTRPMEMGTYIDKVLGDKIMRMAVMGLYGITPGQMQERRVGRLPAVGFPMIAATPDGITCQDSEKCEQYMDYVQSLGDAPVLGTSVKIDDLIRRGTPRVSHEFKSLQVEEQEKHSGTRVFPNEMRHMKTMYKNGSIDSVRDYCLQLLVSKLENGKWVPSSRDLADDLEYDKEKHINKLVIQGTRYGKVRNSNQMKKTLGIPSFFKANFQLYPTDNLDKLHVDTAGHLTYQHLLGEDEVIDLKTIRSWPKQAVITVYENMEVVFQIKFDRAPLLLSPRGKHYKQMLVQAMCMRDYNGGIRYVYHAILSHSRTEAKNKKIEAAIVYSYDTGIDDQQINMALKRTISALGTVDSWFEDFVRAERVEAVRYEHRFYRKCPVNIPVHTIFPPPDKEYGAPSDNESSDEEDGNDVQRLEDEMLEEALMVYEGGSGGSGRCSNSGDILD</sequence>